<protein>
    <submittedName>
        <fullName evidence="4">Diguanylate cyclase (GGDEF)-like protein</fullName>
    </submittedName>
</protein>
<dbReference type="SUPFAM" id="SSF55073">
    <property type="entry name" value="Nucleotide cyclase"/>
    <property type="match status" value="1"/>
</dbReference>
<dbReference type="Pfam" id="PF00990">
    <property type="entry name" value="GGDEF"/>
    <property type="match status" value="1"/>
</dbReference>
<dbReference type="CDD" id="cd01949">
    <property type="entry name" value="GGDEF"/>
    <property type="match status" value="1"/>
</dbReference>
<feature type="domain" description="EAL" evidence="2">
    <location>
        <begin position="407"/>
        <end position="656"/>
    </location>
</feature>
<dbReference type="GO" id="GO:0071111">
    <property type="term" value="F:cyclic-guanylate-specific phosphodiesterase activity"/>
    <property type="evidence" value="ECO:0007669"/>
    <property type="project" value="InterPro"/>
</dbReference>
<dbReference type="FunFam" id="3.30.70.270:FF:000001">
    <property type="entry name" value="Diguanylate cyclase domain protein"/>
    <property type="match status" value="1"/>
</dbReference>
<dbReference type="NCBIfam" id="TIGR00254">
    <property type="entry name" value="GGDEF"/>
    <property type="match status" value="1"/>
</dbReference>
<dbReference type="PROSITE" id="PS50883">
    <property type="entry name" value="EAL"/>
    <property type="match status" value="1"/>
</dbReference>
<evidence type="ECO:0000256" key="1">
    <source>
        <dbReference type="SAM" id="Phobius"/>
    </source>
</evidence>
<feature type="domain" description="GGDEF" evidence="3">
    <location>
        <begin position="260"/>
        <end position="398"/>
    </location>
</feature>
<comment type="caution">
    <text evidence="4">The sequence shown here is derived from an EMBL/GenBank/DDBJ whole genome shotgun (WGS) entry which is preliminary data.</text>
</comment>
<dbReference type="Pfam" id="PF00563">
    <property type="entry name" value="EAL"/>
    <property type="match status" value="1"/>
</dbReference>
<feature type="transmembrane region" description="Helical" evidence="1">
    <location>
        <begin position="150"/>
        <end position="170"/>
    </location>
</feature>
<sequence length="664" mass="74668">MTHTLADVVGLGPQLDESQERSIDASRALFLKEADASRRTSIRQGLWIAVPIYLLFSVTDILLIPDVSPHTMFARFVVGIAALMMLEMQIRANVKTSHMDIACATALVGGYIAWLMPALMTSYVTNMSYYMVFGAIFMMGANLFFTFNFVLSLIASSLVLVIYFLALSYFHEDIYYQINFGAFYFSCFVFTSYVNLRLNRERYQVFLNAIEAKVQQREAEQRGEALLHLSNTDPLTGLENRRAIDSRLRQLWDGWTNHQHNFAVFLIDVDFFKKYNDFYGHQEGDRCLIQVAQTLQASMSRFDAVIGRYGGEEFIALARFTAPKDIEDIAETLRTTVQDMHLAHERRRDGTSVITVSVGASFTRPQQDPKLERIINEADRALYLAKESGRNTVKLFDPNDPQHSDDTENVAALLNIAIAQNLVSLVYQPIKDLRTNITIGAESLMRLKLLDGTHVPPSIFIPIAERTGTIMELGLWAIRTACQQALNCEKIPIVSVNVSPIQLKSPGFATSVAAILGDVGVSGGRLAFEITEGLEMDMNSDVLRCISDLKTLGIKIWLDDFGTGFAGLSWLRLIDFDTVKIDKSFLHDAQTPRGKVMLSDIIALIRNRGHKILAEGVETAEQLELLKELRIDQAQGYYVGRPAPANQWTKEMTYRPRSLNQPAR</sequence>
<reference evidence="4 5" key="1">
    <citation type="submission" date="2020-08" db="EMBL/GenBank/DDBJ databases">
        <title>Genomic Encyclopedia of Type Strains, Phase IV (KMG-IV): sequencing the most valuable type-strain genomes for metagenomic binning, comparative biology and taxonomic classification.</title>
        <authorList>
            <person name="Goeker M."/>
        </authorList>
    </citation>
    <scope>NUCLEOTIDE SEQUENCE [LARGE SCALE GENOMIC DNA]</scope>
    <source>
        <strain evidence="4 5">DSM 26438</strain>
    </source>
</reference>
<dbReference type="RefSeq" id="WP_183893271.1">
    <property type="nucleotide sequence ID" value="NZ_JACIDV010000001.1"/>
</dbReference>
<dbReference type="InterPro" id="IPR050706">
    <property type="entry name" value="Cyclic-di-GMP_PDE-like"/>
</dbReference>
<name>A0A7W6C4H1_9HYPH</name>
<gene>
    <name evidence="4" type="ORF">GGQ73_000212</name>
</gene>
<dbReference type="Gene3D" id="3.20.20.450">
    <property type="entry name" value="EAL domain"/>
    <property type="match status" value="1"/>
</dbReference>
<keyword evidence="1" id="KW-0472">Membrane</keyword>
<accession>A0A7W6C4H1</accession>
<dbReference type="EMBL" id="JACIDV010000001">
    <property type="protein sequence ID" value="MBB3944289.1"/>
    <property type="molecule type" value="Genomic_DNA"/>
</dbReference>
<evidence type="ECO:0000313" key="4">
    <source>
        <dbReference type="EMBL" id="MBB3944289.1"/>
    </source>
</evidence>
<dbReference type="InterPro" id="IPR000160">
    <property type="entry name" value="GGDEF_dom"/>
</dbReference>
<evidence type="ECO:0000259" key="2">
    <source>
        <dbReference type="PROSITE" id="PS50883"/>
    </source>
</evidence>
<dbReference type="PROSITE" id="PS50887">
    <property type="entry name" value="GGDEF"/>
    <property type="match status" value="1"/>
</dbReference>
<feature type="transmembrane region" description="Helical" evidence="1">
    <location>
        <begin position="46"/>
        <end position="64"/>
    </location>
</feature>
<keyword evidence="1" id="KW-1133">Transmembrane helix</keyword>
<dbReference type="Proteomes" id="UP000565286">
    <property type="component" value="Unassembled WGS sequence"/>
</dbReference>
<dbReference type="SMART" id="SM00052">
    <property type="entry name" value="EAL"/>
    <property type="match status" value="1"/>
</dbReference>
<dbReference type="PANTHER" id="PTHR33121:SF70">
    <property type="entry name" value="SIGNALING PROTEIN YKOW"/>
    <property type="match status" value="1"/>
</dbReference>
<proteinExistence type="predicted"/>
<feature type="transmembrane region" description="Helical" evidence="1">
    <location>
        <begin position="98"/>
        <end position="116"/>
    </location>
</feature>
<dbReference type="InterPro" id="IPR035919">
    <property type="entry name" value="EAL_sf"/>
</dbReference>
<dbReference type="InterPro" id="IPR001633">
    <property type="entry name" value="EAL_dom"/>
</dbReference>
<dbReference type="SUPFAM" id="SSF141868">
    <property type="entry name" value="EAL domain-like"/>
    <property type="match status" value="1"/>
</dbReference>
<dbReference type="AlphaFoldDB" id="A0A7W6C4H1"/>
<dbReference type="InterPro" id="IPR029787">
    <property type="entry name" value="Nucleotide_cyclase"/>
</dbReference>
<keyword evidence="5" id="KW-1185">Reference proteome</keyword>
<dbReference type="SMART" id="SM00267">
    <property type="entry name" value="GGDEF"/>
    <property type="match status" value="1"/>
</dbReference>
<dbReference type="CDD" id="cd01948">
    <property type="entry name" value="EAL"/>
    <property type="match status" value="1"/>
</dbReference>
<dbReference type="InterPro" id="IPR043128">
    <property type="entry name" value="Rev_trsase/Diguanyl_cyclase"/>
</dbReference>
<organism evidence="4 5">
    <name type="scientific">Rhizobium skierniewicense</name>
    <dbReference type="NCBI Taxonomy" id="984260"/>
    <lineage>
        <taxon>Bacteria</taxon>
        <taxon>Pseudomonadati</taxon>
        <taxon>Pseudomonadota</taxon>
        <taxon>Alphaproteobacteria</taxon>
        <taxon>Hyphomicrobiales</taxon>
        <taxon>Rhizobiaceae</taxon>
        <taxon>Rhizobium/Agrobacterium group</taxon>
        <taxon>Rhizobium</taxon>
    </lineage>
</organism>
<feature type="transmembrane region" description="Helical" evidence="1">
    <location>
        <begin position="176"/>
        <end position="196"/>
    </location>
</feature>
<dbReference type="Gene3D" id="3.30.70.270">
    <property type="match status" value="1"/>
</dbReference>
<evidence type="ECO:0000259" key="3">
    <source>
        <dbReference type="PROSITE" id="PS50887"/>
    </source>
</evidence>
<evidence type="ECO:0000313" key="5">
    <source>
        <dbReference type="Proteomes" id="UP000565286"/>
    </source>
</evidence>
<feature type="transmembrane region" description="Helical" evidence="1">
    <location>
        <begin position="70"/>
        <end position="86"/>
    </location>
</feature>
<keyword evidence="1" id="KW-0812">Transmembrane</keyword>
<dbReference type="PANTHER" id="PTHR33121">
    <property type="entry name" value="CYCLIC DI-GMP PHOSPHODIESTERASE PDEF"/>
    <property type="match status" value="1"/>
</dbReference>